<evidence type="ECO:0008006" key="5">
    <source>
        <dbReference type="Google" id="ProtNLM"/>
    </source>
</evidence>
<dbReference type="Pfam" id="PF01048">
    <property type="entry name" value="PNP_UDP_1"/>
    <property type="match status" value="1"/>
</dbReference>
<dbReference type="Gene3D" id="1.25.40.10">
    <property type="entry name" value="Tetratricopeptide repeat domain"/>
    <property type="match status" value="1"/>
</dbReference>
<dbReference type="Gene3D" id="3.40.50.300">
    <property type="entry name" value="P-loop containing nucleotide triphosphate hydrolases"/>
    <property type="match status" value="1"/>
</dbReference>
<gene>
    <name evidence="3" type="ORF">J7T54_003808</name>
</gene>
<dbReference type="Gene3D" id="3.40.50.1580">
    <property type="entry name" value="Nucleoside phosphorylase domain"/>
    <property type="match status" value="1"/>
</dbReference>
<protein>
    <recommendedName>
        <fullName evidence="5">Nucleoside phosphorylase domain-containing protein</fullName>
    </recommendedName>
</protein>
<sequence>MATCPGSDRPPRPNSRNDFHIAILCAIPLEADAVDAVFDFHWDDDRLSFNKTPGDPNAYSTGVIGRHNVVLSHMPGIGVASAASVASACKTSFPNISLGLVVGICGVVPGSGDEERVLGDIIISEGVVQYDFGRQIDGHFERKSTLLDSFGRPPADVRAVLAKLRGLRGREQLEKRTASHLSMLQQRPKLCAVYPGKAHDRLFEPEYKHQDDGNTCDELGCDGHFVTRHRLLAHLADPSPTVHFGLIASGNSVMRSGRDRDRVAKKEDVIAFEMEGAGAWDSFPCVVLKGACDYADNHKNKLWQRYAAAAAAACTKGFLQEWVPTEILVPYPENEGFVQRVSHLRTLTSQLGFGTNVAKSRSRVALYGLGGVGYTFIARDCKIPGYDDPNADTLSLVRTWLERTYRGRWLMVIDNADDTELFFQTLQQDNTHPSAPAIGAGQLGRFVPMCPHGSVLITSRNKQTASRLAPGKPPIGVGSMTDMEALQLVRVATGDDELLIETTTPLAARLEHIPLALAQATAFIEENSTTIDDYIQLLDESDEGLIDRLSEPFEAFGGGSDTPHAVTATWIISFEQIEKQHAFASSVLSMVSLLDRQSIPESFLKDYYVLARPAQPTEGSDLAAVAKALGTLQAFSFISKGKDKTVDMHRLVQLVTRKWLVMRGKMGHFAQGALEVVSNAFPYGGFENRDLCLQYLPHANAVLATKNKKEGDAELKMASLLHKMSGMSLFQGHWDIAEKYLDEAVDTRQLVLGEEHPDTLSSMTNLASTYSSQGRWTEAESLQVQVMETRQRVLGEEHPDALISKANLASTYWNQGRWTEAESLELQVMETTQRVLGEEHPDNFQSPSFHSLRYPTVTAWQGCIAPRLWWR</sequence>
<reference evidence="3" key="2">
    <citation type="submission" date="2022-07" db="EMBL/GenBank/DDBJ databases">
        <authorList>
            <person name="Goncalves M.F.M."/>
            <person name="Hilario S."/>
            <person name="Van De Peer Y."/>
            <person name="Esteves A.C."/>
            <person name="Alves A."/>
        </authorList>
    </citation>
    <scope>NUCLEOTIDE SEQUENCE</scope>
    <source>
        <strain evidence="3">MUM 19.33</strain>
    </source>
</reference>
<dbReference type="GO" id="GO:0003824">
    <property type="term" value="F:catalytic activity"/>
    <property type="evidence" value="ECO:0007669"/>
    <property type="project" value="InterPro"/>
</dbReference>
<dbReference type="GeneID" id="75830302"/>
<evidence type="ECO:0000259" key="1">
    <source>
        <dbReference type="Pfam" id="PF01048"/>
    </source>
</evidence>
<reference evidence="3" key="1">
    <citation type="journal article" date="2021" name="J Fungi (Basel)">
        <title>Genomic and Metabolomic Analyses of the Marine Fungus Emericellopsis cladophorae: Insights into Saltwater Adaptability Mechanisms and Its Biosynthetic Potential.</title>
        <authorList>
            <person name="Goncalves M.F.M."/>
            <person name="Hilario S."/>
            <person name="Van de Peer Y."/>
            <person name="Esteves A.C."/>
            <person name="Alves A."/>
        </authorList>
    </citation>
    <scope>NUCLEOTIDE SEQUENCE</scope>
    <source>
        <strain evidence="3">MUM 19.33</strain>
    </source>
</reference>
<evidence type="ECO:0000313" key="4">
    <source>
        <dbReference type="Proteomes" id="UP001055219"/>
    </source>
</evidence>
<evidence type="ECO:0000313" key="3">
    <source>
        <dbReference type="EMBL" id="KAI6777751.1"/>
    </source>
</evidence>
<dbReference type="PANTHER" id="PTHR46082">
    <property type="entry name" value="ATP/GTP-BINDING PROTEIN-RELATED"/>
    <property type="match status" value="1"/>
</dbReference>
<dbReference type="GO" id="GO:0009116">
    <property type="term" value="P:nucleoside metabolic process"/>
    <property type="evidence" value="ECO:0007669"/>
    <property type="project" value="InterPro"/>
</dbReference>
<dbReference type="InterPro" id="IPR056681">
    <property type="entry name" value="DUF7779"/>
</dbReference>
<keyword evidence="4" id="KW-1185">Reference proteome</keyword>
<organism evidence="3 4">
    <name type="scientific">Emericellopsis cladophorae</name>
    <dbReference type="NCBI Taxonomy" id="2686198"/>
    <lineage>
        <taxon>Eukaryota</taxon>
        <taxon>Fungi</taxon>
        <taxon>Dikarya</taxon>
        <taxon>Ascomycota</taxon>
        <taxon>Pezizomycotina</taxon>
        <taxon>Sordariomycetes</taxon>
        <taxon>Hypocreomycetidae</taxon>
        <taxon>Hypocreales</taxon>
        <taxon>Bionectriaceae</taxon>
        <taxon>Emericellopsis</taxon>
    </lineage>
</organism>
<dbReference type="AlphaFoldDB" id="A0A9P9XTZ1"/>
<feature type="domain" description="Nucleoside phosphorylase" evidence="1">
    <location>
        <begin position="21"/>
        <end position="278"/>
    </location>
</feature>
<dbReference type="Pfam" id="PF13374">
    <property type="entry name" value="TPR_10"/>
    <property type="match status" value="3"/>
</dbReference>
<evidence type="ECO:0000259" key="2">
    <source>
        <dbReference type="Pfam" id="PF25000"/>
    </source>
</evidence>
<dbReference type="InterPro" id="IPR035994">
    <property type="entry name" value="Nucleoside_phosphorylase_sf"/>
</dbReference>
<accession>A0A9P9XTZ1</accession>
<dbReference type="SUPFAM" id="SSF52540">
    <property type="entry name" value="P-loop containing nucleoside triphosphate hydrolases"/>
    <property type="match status" value="1"/>
</dbReference>
<dbReference type="EMBL" id="JAGIXG020000112">
    <property type="protein sequence ID" value="KAI6777751.1"/>
    <property type="molecule type" value="Genomic_DNA"/>
</dbReference>
<dbReference type="Pfam" id="PF25000">
    <property type="entry name" value="DUF7779"/>
    <property type="match status" value="1"/>
</dbReference>
<dbReference type="SUPFAM" id="SSF48452">
    <property type="entry name" value="TPR-like"/>
    <property type="match status" value="1"/>
</dbReference>
<comment type="caution">
    <text evidence="3">The sequence shown here is derived from an EMBL/GenBank/DDBJ whole genome shotgun (WGS) entry which is preliminary data.</text>
</comment>
<dbReference type="PANTHER" id="PTHR46082:SF6">
    <property type="entry name" value="AAA+ ATPASE DOMAIN-CONTAINING PROTEIN-RELATED"/>
    <property type="match status" value="1"/>
</dbReference>
<dbReference type="SUPFAM" id="SSF53167">
    <property type="entry name" value="Purine and uridine phosphorylases"/>
    <property type="match status" value="1"/>
</dbReference>
<dbReference type="InterPro" id="IPR053137">
    <property type="entry name" value="NLR-like"/>
</dbReference>
<name>A0A9P9XTZ1_9HYPO</name>
<feature type="domain" description="DUF7779" evidence="2">
    <location>
        <begin position="577"/>
        <end position="658"/>
    </location>
</feature>
<dbReference type="Proteomes" id="UP001055219">
    <property type="component" value="Unassembled WGS sequence"/>
</dbReference>
<dbReference type="OrthoDB" id="626167at2759"/>
<dbReference type="InterPro" id="IPR011990">
    <property type="entry name" value="TPR-like_helical_dom_sf"/>
</dbReference>
<dbReference type="InterPro" id="IPR000845">
    <property type="entry name" value="Nucleoside_phosphorylase_d"/>
</dbReference>
<dbReference type="InterPro" id="IPR027417">
    <property type="entry name" value="P-loop_NTPase"/>
</dbReference>
<proteinExistence type="predicted"/>
<dbReference type="RefSeq" id="XP_051358607.1">
    <property type="nucleotide sequence ID" value="XM_051510503.1"/>
</dbReference>